<protein>
    <recommendedName>
        <fullName evidence="9">Zinc/iron permease</fullName>
    </recommendedName>
</protein>
<feature type="region of interest" description="Disordered" evidence="5">
    <location>
        <begin position="133"/>
        <end position="160"/>
    </location>
</feature>
<feature type="transmembrane region" description="Helical" evidence="6">
    <location>
        <begin position="20"/>
        <end position="41"/>
    </location>
</feature>
<evidence type="ECO:0000313" key="8">
    <source>
        <dbReference type="Proteomes" id="UP000095023"/>
    </source>
</evidence>
<sequence>MSTQECTVSGYSDSEYNLPLQVGGVFIIMVISIVTCLFAVVVKTTSGFKVPSIVFFVVQHFGTGIITSTAFVHLLPEAFLTLTNPCAGKFLSETFPGFPGVIIMISGLIMFGVEAWIKYCIYHSSAAELQQSDSQPSMDSLSASSNTQRTLPFSNSKDPKQDINIESSEIVTVMVLELGVVVHSVFVGLSLGTAQGPTFWSLLIAVAFHQGFEGLALGVRLANLRIKTFYQVLACLPFGFTAPLGQAIGIAARKSFSENSPTVLVTIGIINCISTGLLIYGIYVDILVHDFMNQYEEPLSKPKAICATISILLGLVCMSVLAAWA</sequence>
<evidence type="ECO:0000256" key="1">
    <source>
        <dbReference type="ARBA" id="ARBA00004141"/>
    </source>
</evidence>
<feature type="transmembrane region" description="Helical" evidence="6">
    <location>
        <begin position="229"/>
        <end position="251"/>
    </location>
</feature>
<evidence type="ECO:0000256" key="2">
    <source>
        <dbReference type="ARBA" id="ARBA00022692"/>
    </source>
</evidence>
<keyword evidence="4 6" id="KW-0472">Membrane</keyword>
<dbReference type="Pfam" id="PF02535">
    <property type="entry name" value="Zip"/>
    <property type="match status" value="1"/>
</dbReference>
<evidence type="ECO:0000313" key="7">
    <source>
        <dbReference type="EMBL" id="ODV89373.1"/>
    </source>
</evidence>
<dbReference type="EMBL" id="KV453843">
    <property type="protein sequence ID" value="ODV89373.1"/>
    <property type="molecule type" value="Genomic_DNA"/>
</dbReference>
<accession>A0A1E4TCD4</accession>
<evidence type="ECO:0000256" key="5">
    <source>
        <dbReference type="SAM" id="MobiDB-lite"/>
    </source>
</evidence>
<dbReference type="PANTHER" id="PTHR11040:SF44">
    <property type="entry name" value="PROTEIN ZNTC-RELATED"/>
    <property type="match status" value="1"/>
</dbReference>
<keyword evidence="3 6" id="KW-1133">Transmembrane helix</keyword>
<feature type="transmembrane region" description="Helical" evidence="6">
    <location>
        <begin position="170"/>
        <end position="192"/>
    </location>
</feature>
<gene>
    <name evidence="7" type="ORF">CANCADRAFT_27782</name>
</gene>
<proteinExistence type="predicted"/>
<evidence type="ECO:0008006" key="9">
    <source>
        <dbReference type="Google" id="ProtNLM"/>
    </source>
</evidence>
<comment type="subcellular location">
    <subcellularLocation>
        <location evidence="1">Membrane</location>
        <topology evidence="1">Multi-pass membrane protein</topology>
    </subcellularLocation>
</comment>
<feature type="transmembrane region" description="Helical" evidence="6">
    <location>
        <begin position="304"/>
        <end position="324"/>
    </location>
</feature>
<keyword evidence="2 6" id="KW-0812">Transmembrane</keyword>
<feature type="transmembrane region" description="Helical" evidence="6">
    <location>
        <begin position="198"/>
        <end position="217"/>
    </location>
</feature>
<dbReference type="GO" id="GO:0005886">
    <property type="term" value="C:plasma membrane"/>
    <property type="evidence" value="ECO:0007669"/>
    <property type="project" value="TreeGrafter"/>
</dbReference>
<dbReference type="Proteomes" id="UP000095023">
    <property type="component" value="Unassembled WGS sequence"/>
</dbReference>
<feature type="transmembrane region" description="Helical" evidence="6">
    <location>
        <begin position="53"/>
        <end position="75"/>
    </location>
</feature>
<feature type="transmembrane region" description="Helical" evidence="6">
    <location>
        <begin position="95"/>
        <end position="117"/>
    </location>
</feature>
<dbReference type="PANTHER" id="PTHR11040">
    <property type="entry name" value="ZINC/IRON TRANSPORTER"/>
    <property type="match status" value="1"/>
</dbReference>
<feature type="transmembrane region" description="Helical" evidence="6">
    <location>
        <begin position="263"/>
        <end position="283"/>
    </location>
</feature>
<reference evidence="8" key="1">
    <citation type="submission" date="2016-02" db="EMBL/GenBank/DDBJ databases">
        <title>Comparative genomics of biotechnologically important yeasts.</title>
        <authorList>
            <consortium name="DOE Joint Genome Institute"/>
            <person name="Riley R."/>
            <person name="Haridas S."/>
            <person name="Wolfe K.H."/>
            <person name="Lopes M.R."/>
            <person name="Hittinger C.T."/>
            <person name="Goker M."/>
            <person name="Salamov A."/>
            <person name="Wisecaver J."/>
            <person name="Long T.M."/>
            <person name="Aerts A.L."/>
            <person name="Barry K."/>
            <person name="Choi C."/>
            <person name="Clum A."/>
            <person name="Coughlan A.Y."/>
            <person name="Deshpande S."/>
            <person name="Douglass A.P."/>
            <person name="Hanson S.J."/>
            <person name="Klenk H.-P."/>
            <person name="Labutti K."/>
            <person name="Lapidus A."/>
            <person name="Lindquist E."/>
            <person name="Lipzen A."/>
            <person name="Meier-Kolthoff J.P."/>
            <person name="Ohm R.A."/>
            <person name="Otillar R.P."/>
            <person name="Pangilinan J."/>
            <person name="Peng Y."/>
            <person name="Rokas A."/>
            <person name="Rosa C.A."/>
            <person name="Scheuner C."/>
            <person name="Sibirny A.A."/>
            <person name="Slot J.C."/>
            <person name="Stielow J.B."/>
            <person name="Sun H."/>
            <person name="Kurtzman C.P."/>
            <person name="Blackwell M."/>
            <person name="Jeffries T.W."/>
            <person name="Grigoriev I.V."/>
        </authorList>
    </citation>
    <scope>NUCLEOTIDE SEQUENCE [LARGE SCALE GENOMIC DNA]</scope>
    <source>
        <strain evidence="8">NRRL Y-17796</strain>
    </source>
</reference>
<dbReference type="GO" id="GO:0005385">
    <property type="term" value="F:zinc ion transmembrane transporter activity"/>
    <property type="evidence" value="ECO:0007669"/>
    <property type="project" value="TreeGrafter"/>
</dbReference>
<evidence type="ECO:0000256" key="6">
    <source>
        <dbReference type="SAM" id="Phobius"/>
    </source>
</evidence>
<dbReference type="InterPro" id="IPR003689">
    <property type="entry name" value="ZIP"/>
</dbReference>
<dbReference type="AlphaFoldDB" id="A0A1E4TCD4"/>
<feature type="compositionally biased region" description="Polar residues" evidence="5">
    <location>
        <begin position="133"/>
        <end position="156"/>
    </location>
</feature>
<dbReference type="OrthoDB" id="448280at2759"/>
<keyword evidence="8" id="KW-1185">Reference proteome</keyword>
<evidence type="ECO:0000256" key="4">
    <source>
        <dbReference type="ARBA" id="ARBA00023136"/>
    </source>
</evidence>
<organism evidence="7 8">
    <name type="scientific">Tortispora caseinolytica NRRL Y-17796</name>
    <dbReference type="NCBI Taxonomy" id="767744"/>
    <lineage>
        <taxon>Eukaryota</taxon>
        <taxon>Fungi</taxon>
        <taxon>Dikarya</taxon>
        <taxon>Ascomycota</taxon>
        <taxon>Saccharomycotina</taxon>
        <taxon>Trigonopsidomycetes</taxon>
        <taxon>Trigonopsidales</taxon>
        <taxon>Trigonopsidaceae</taxon>
        <taxon>Tortispora</taxon>
    </lineage>
</organism>
<name>A0A1E4TCD4_9ASCO</name>
<evidence type="ECO:0000256" key="3">
    <source>
        <dbReference type="ARBA" id="ARBA00022989"/>
    </source>
</evidence>